<dbReference type="SUPFAM" id="SSF47336">
    <property type="entry name" value="ACP-like"/>
    <property type="match status" value="1"/>
</dbReference>
<dbReference type="InterPro" id="IPR023213">
    <property type="entry name" value="CAT-like_dom_sf"/>
</dbReference>
<gene>
    <name evidence="4" type="ORF">AB5J58_42000</name>
</gene>
<feature type="domain" description="Carrier" evidence="3">
    <location>
        <begin position="455"/>
        <end position="530"/>
    </location>
</feature>
<dbReference type="GO" id="GO:0005829">
    <property type="term" value="C:cytosol"/>
    <property type="evidence" value="ECO:0007669"/>
    <property type="project" value="TreeGrafter"/>
</dbReference>
<reference evidence="4" key="1">
    <citation type="submission" date="2024-07" db="EMBL/GenBank/DDBJ databases">
        <authorList>
            <person name="Yu S.T."/>
        </authorList>
    </citation>
    <scope>NUCLEOTIDE SEQUENCE</scope>
    <source>
        <strain evidence="4">R08</strain>
    </source>
</reference>
<dbReference type="InterPro" id="IPR001242">
    <property type="entry name" value="Condensation_dom"/>
</dbReference>
<dbReference type="AlphaFoldDB" id="A0AB39MIZ0"/>
<dbReference type="GO" id="GO:0047527">
    <property type="term" value="F:2,3-dihydroxybenzoate-serine ligase activity"/>
    <property type="evidence" value="ECO:0007669"/>
    <property type="project" value="TreeGrafter"/>
</dbReference>
<evidence type="ECO:0000259" key="3">
    <source>
        <dbReference type="PROSITE" id="PS50075"/>
    </source>
</evidence>
<dbReference type="Pfam" id="PF00550">
    <property type="entry name" value="PP-binding"/>
    <property type="match status" value="1"/>
</dbReference>
<dbReference type="GO" id="GO:0031177">
    <property type="term" value="F:phosphopantetheine binding"/>
    <property type="evidence" value="ECO:0007669"/>
    <property type="project" value="TreeGrafter"/>
</dbReference>
<dbReference type="PROSITE" id="PS50075">
    <property type="entry name" value="CARRIER"/>
    <property type="match status" value="1"/>
</dbReference>
<dbReference type="EMBL" id="CP163431">
    <property type="protein sequence ID" value="XDQ06345.1"/>
    <property type="molecule type" value="Genomic_DNA"/>
</dbReference>
<organism evidence="4">
    <name type="scientific">Streptomyces sp. R08</name>
    <dbReference type="NCBI Taxonomy" id="3238624"/>
    <lineage>
        <taxon>Bacteria</taxon>
        <taxon>Bacillati</taxon>
        <taxon>Actinomycetota</taxon>
        <taxon>Actinomycetes</taxon>
        <taxon>Kitasatosporales</taxon>
        <taxon>Streptomycetaceae</taxon>
        <taxon>Streptomyces</taxon>
    </lineage>
</organism>
<dbReference type="Gene3D" id="3.30.559.10">
    <property type="entry name" value="Chloramphenicol acetyltransferase-like domain"/>
    <property type="match status" value="2"/>
</dbReference>
<dbReference type="GO" id="GO:0009366">
    <property type="term" value="C:enterobactin synthetase complex"/>
    <property type="evidence" value="ECO:0007669"/>
    <property type="project" value="TreeGrafter"/>
</dbReference>
<protein>
    <submittedName>
        <fullName evidence="4">Condensation domain-containing protein</fullName>
    </submittedName>
</protein>
<dbReference type="PANTHER" id="PTHR45527">
    <property type="entry name" value="NONRIBOSOMAL PEPTIDE SYNTHETASE"/>
    <property type="match status" value="1"/>
</dbReference>
<evidence type="ECO:0000256" key="2">
    <source>
        <dbReference type="SAM" id="MobiDB-lite"/>
    </source>
</evidence>
<evidence type="ECO:0000256" key="1">
    <source>
        <dbReference type="ARBA" id="ARBA00001957"/>
    </source>
</evidence>
<feature type="region of interest" description="Disordered" evidence="2">
    <location>
        <begin position="531"/>
        <end position="553"/>
    </location>
</feature>
<dbReference type="GO" id="GO:0043041">
    <property type="term" value="P:amino acid activation for nonribosomal peptide biosynthetic process"/>
    <property type="evidence" value="ECO:0007669"/>
    <property type="project" value="TreeGrafter"/>
</dbReference>
<dbReference type="GO" id="GO:0009239">
    <property type="term" value="P:enterobactin biosynthetic process"/>
    <property type="evidence" value="ECO:0007669"/>
    <property type="project" value="TreeGrafter"/>
</dbReference>
<name>A0AB39MIZ0_9ACTN</name>
<accession>A0AB39MIZ0</accession>
<evidence type="ECO:0000313" key="4">
    <source>
        <dbReference type="EMBL" id="XDQ06345.1"/>
    </source>
</evidence>
<dbReference type="Pfam" id="PF00668">
    <property type="entry name" value="Condensation"/>
    <property type="match status" value="2"/>
</dbReference>
<dbReference type="GO" id="GO:0008610">
    <property type="term" value="P:lipid biosynthetic process"/>
    <property type="evidence" value="ECO:0007669"/>
    <property type="project" value="UniProtKB-ARBA"/>
</dbReference>
<dbReference type="SUPFAM" id="SSF52777">
    <property type="entry name" value="CoA-dependent acyltransferases"/>
    <property type="match status" value="4"/>
</dbReference>
<feature type="region of interest" description="Disordered" evidence="2">
    <location>
        <begin position="429"/>
        <end position="457"/>
    </location>
</feature>
<comment type="cofactor">
    <cofactor evidence="1">
        <name>pantetheine 4'-phosphate</name>
        <dbReference type="ChEBI" id="CHEBI:47942"/>
    </cofactor>
</comment>
<proteinExistence type="predicted"/>
<dbReference type="InterPro" id="IPR009081">
    <property type="entry name" value="PP-bd_ACP"/>
</dbReference>
<dbReference type="PANTHER" id="PTHR45527:SF1">
    <property type="entry name" value="FATTY ACID SYNTHASE"/>
    <property type="match status" value="1"/>
</dbReference>
<dbReference type="InterPro" id="IPR036736">
    <property type="entry name" value="ACP-like_sf"/>
</dbReference>
<sequence length="983" mass="107970">MTDETERLPLSVNQEAVWVAWQRDPEQRSHIIPLPFEVEGHLDLPRLRRAVEAVGTRYPQLRGRVVATPDGPALDWSDAPAIPVRETEQAGSRKEALRQLWQQPFDVRSGPLLRIDVLRDGDSQTLLVAAHHLVNDGAGVLIMMDALRAAYNEGSVVDGTAADLTAARRHAERTRELADGDSGQAHRAYWRAILGDGGPDFELPRNTGPGGYTMLGDHLPRDLETRLRASAEEHGVSYVTVLLAGYFALLRRYSGSDDLLAFVPFHGRTAPELADQVGYFVNPLPVRHRIRSSDRYRDLLTRVRLEVKDALRFGELPLPSIMRAAGLSGPQAHARTHQALFQYWHAGLRSGTDLQQLEFDGAVLRMVDVESSAGFKLAVMVREDSSGTHVLWKDPEGLIGLTQVRAMASDYLDVLADIADRPGSTVVAPLASSADPAAGHPVAGPQPESGPEAAPVATGEHAGMIEVWREVLGVPDIGWQDSFFELGGHSLLAESLIYSVGERFGVEVSLHTLFDYPRLSDFTEQVLGAPQAESADGEPEAGPGRTEDADGQWRPLPHRMALGLSREQRPDGVIPPESIICKVFEFPGIRVDPPRLDRAVRWAAAANPSLTAEYRIDASHGALYRTRPPRPGQVELVRAASDDWEAVRRVADKIAAEEIVRDLDVREGKSLYVACVHAPEAGFALVVRIDHSVCDGLSFNRFLRDVSDAYATDDEREFQAGHTRTDLADVAEAERVALEDTRTEALRADWRARLPRGVPEMFINDTTPWSQCPPHGSNVQVVLRGEEYQRHLAEARQHRATGFMVATTKILRALRPVLLNDELAFFCPFPGRFVPEAAGTVGNFVNLLPVVVDAPRGTDAPSTLKAVRNAMLWTLQHQGLPFATVLDEVREVDPTGEQYPKKRRSIFIAGNEPDRFTLDGVSASARVPDLTSAMFDLSVWVTDTGSELVCSAVFRRSLLDQEAVCKLLTAIGAPLEPLPDSGM</sequence>
<dbReference type="Gene3D" id="3.30.559.30">
    <property type="entry name" value="Nonribosomal peptide synthetase, condensation domain"/>
    <property type="match status" value="2"/>
</dbReference>
<dbReference type="RefSeq" id="WP_369191317.1">
    <property type="nucleotide sequence ID" value="NZ_CP163431.1"/>
</dbReference>
<dbReference type="Gene3D" id="1.10.1200.10">
    <property type="entry name" value="ACP-like"/>
    <property type="match status" value="1"/>
</dbReference>